<protein>
    <submittedName>
        <fullName evidence="1">Uncharacterized protein</fullName>
    </submittedName>
</protein>
<accession>A0A699TKD0</accession>
<name>A0A699TKD0_TANCI</name>
<dbReference type="EMBL" id="BKCJ011257331">
    <property type="protein sequence ID" value="GFD11172.1"/>
    <property type="molecule type" value="Genomic_DNA"/>
</dbReference>
<reference evidence="1" key="1">
    <citation type="journal article" date="2019" name="Sci. Rep.">
        <title>Draft genome of Tanacetum cinerariifolium, the natural source of mosquito coil.</title>
        <authorList>
            <person name="Yamashiro T."/>
            <person name="Shiraishi A."/>
            <person name="Satake H."/>
            <person name="Nakayama K."/>
        </authorList>
    </citation>
    <scope>NUCLEOTIDE SEQUENCE</scope>
</reference>
<proteinExistence type="predicted"/>
<feature type="non-terminal residue" evidence="1">
    <location>
        <position position="1"/>
    </location>
</feature>
<comment type="caution">
    <text evidence="1">The sequence shown here is derived from an EMBL/GenBank/DDBJ whole genome shotgun (WGS) entry which is preliminary data.</text>
</comment>
<feature type="non-terminal residue" evidence="1">
    <location>
        <position position="166"/>
    </location>
</feature>
<evidence type="ECO:0000313" key="1">
    <source>
        <dbReference type="EMBL" id="GFD11172.1"/>
    </source>
</evidence>
<sequence length="166" mass="17968">DRALSLIGPYGAGKSAFAAFLARLVSEPTFRKRAKVPADVPAAPQLLPVPIVGSRTAIGPALLTALRHTLDAAPAGKFLEYAATHPHSADIFVLQELAEAAARAPQESALWVLTILHQNAEAYAHRLGRTQQGEWAKVAQRFRQLPLFPSDVERMDLIGRALLHDP</sequence>
<organism evidence="1">
    <name type="scientific">Tanacetum cinerariifolium</name>
    <name type="common">Dalmatian daisy</name>
    <name type="synonym">Chrysanthemum cinerariifolium</name>
    <dbReference type="NCBI Taxonomy" id="118510"/>
    <lineage>
        <taxon>Eukaryota</taxon>
        <taxon>Viridiplantae</taxon>
        <taxon>Streptophyta</taxon>
        <taxon>Embryophyta</taxon>
        <taxon>Tracheophyta</taxon>
        <taxon>Spermatophyta</taxon>
        <taxon>Magnoliopsida</taxon>
        <taxon>eudicotyledons</taxon>
        <taxon>Gunneridae</taxon>
        <taxon>Pentapetalae</taxon>
        <taxon>asterids</taxon>
        <taxon>campanulids</taxon>
        <taxon>Asterales</taxon>
        <taxon>Asteraceae</taxon>
        <taxon>Asteroideae</taxon>
        <taxon>Anthemideae</taxon>
        <taxon>Anthemidinae</taxon>
        <taxon>Tanacetum</taxon>
    </lineage>
</organism>
<gene>
    <name evidence="1" type="ORF">Tci_883141</name>
</gene>
<dbReference type="AlphaFoldDB" id="A0A699TKD0"/>